<keyword evidence="11" id="KW-0411">Iron-sulfur</keyword>
<dbReference type="Pfam" id="PF00730">
    <property type="entry name" value="HhH-GPD"/>
    <property type="match status" value="1"/>
</dbReference>
<gene>
    <name evidence="16" type="primary">mutY</name>
    <name evidence="16" type="ORF">clem_05045</name>
</gene>
<evidence type="ECO:0000256" key="12">
    <source>
        <dbReference type="ARBA" id="ARBA00023204"/>
    </source>
</evidence>
<dbReference type="PANTHER" id="PTHR42944">
    <property type="entry name" value="ADENINE DNA GLYCOSYLASE"/>
    <property type="match status" value="1"/>
</dbReference>
<comment type="similarity">
    <text evidence="3 14">Belongs to the Nth/MutY family.</text>
</comment>
<reference evidence="17" key="1">
    <citation type="submission" date="2016-07" db="EMBL/GenBank/DDBJ databases">
        <authorList>
            <person name="Florea S."/>
            <person name="Webb J.S."/>
            <person name="Jaromczyk J."/>
            <person name="Schardl C.L."/>
        </authorList>
    </citation>
    <scope>NUCLEOTIDE SEQUENCE [LARGE SCALE GENOMIC DNA]</scope>
    <source>
        <strain evidence="17">CDC-D5610</strain>
    </source>
</reference>
<keyword evidence="9 16" id="KW-0378">Hydrolase</keyword>
<keyword evidence="13 14" id="KW-0326">Glycosidase</keyword>
<organism evidence="16 17">
    <name type="scientific">Legionella clemsonensis</name>
    <dbReference type="NCBI Taxonomy" id="1867846"/>
    <lineage>
        <taxon>Bacteria</taxon>
        <taxon>Pseudomonadati</taxon>
        <taxon>Pseudomonadota</taxon>
        <taxon>Gammaproteobacteria</taxon>
        <taxon>Legionellales</taxon>
        <taxon>Legionellaceae</taxon>
        <taxon>Legionella</taxon>
    </lineage>
</organism>
<keyword evidence="7" id="KW-0479">Metal-binding</keyword>
<dbReference type="Pfam" id="PF14815">
    <property type="entry name" value="NUDIX_4"/>
    <property type="match status" value="1"/>
</dbReference>
<comment type="function">
    <text evidence="2">Adenine glycosylase active on G-A mispairs. MutY also corrects error-prone DNA synthesis past GO lesions which are due to the oxidatively damaged form of guanine: 7,8-dihydro-8-oxoguanine (8-oxo-dGTP).</text>
</comment>
<keyword evidence="8 14" id="KW-0227">DNA damage</keyword>
<dbReference type="Gene3D" id="3.90.79.10">
    <property type="entry name" value="Nucleoside Triphosphate Pyrophosphohydrolase"/>
    <property type="match status" value="1"/>
</dbReference>
<dbReference type="RefSeq" id="WP_094090611.1">
    <property type="nucleotide sequence ID" value="NZ_CP016397.1"/>
</dbReference>
<dbReference type="NCBIfam" id="TIGR01084">
    <property type="entry name" value="mutY"/>
    <property type="match status" value="1"/>
</dbReference>
<dbReference type="EC" id="3.2.2.31" evidence="4 14"/>
<dbReference type="SUPFAM" id="SSF48150">
    <property type="entry name" value="DNA-glycosylase"/>
    <property type="match status" value="1"/>
</dbReference>
<evidence type="ECO:0000256" key="5">
    <source>
        <dbReference type="ARBA" id="ARBA00022023"/>
    </source>
</evidence>
<dbReference type="GO" id="GO:0035485">
    <property type="term" value="F:adenine/guanine mispair binding"/>
    <property type="evidence" value="ECO:0007669"/>
    <property type="project" value="TreeGrafter"/>
</dbReference>
<dbReference type="InterPro" id="IPR023170">
    <property type="entry name" value="HhH_base_excis_C"/>
</dbReference>
<dbReference type="PROSITE" id="PS01155">
    <property type="entry name" value="ENDONUCLEASE_III_2"/>
    <property type="match status" value="1"/>
</dbReference>
<evidence type="ECO:0000256" key="13">
    <source>
        <dbReference type="ARBA" id="ARBA00023295"/>
    </source>
</evidence>
<dbReference type="GO" id="GO:0034039">
    <property type="term" value="F:8-oxo-7,8-dihydroguanine DNA N-glycosylase activity"/>
    <property type="evidence" value="ECO:0007669"/>
    <property type="project" value="TreeGrafter"/>
</dbReference>
<evidence type="ECO:0000256" key="8">
    <source>
        <dbReference type="ARBA" id="ARBA00022763"/>
    </source>
</evidence>
<dbReference type="CDD" id="cd03431">
    <property type="entry name" value="NUDIX_DNA_Glycosylase_C-MutY"/>
    <property type="match status" value="1"/>
</dbReference>
<dbReference type="SUPFAM" id="SSF55811">
    <property type="entry name" value="Nudix"/>
    <property type="match status" value="1"/>
</dbReference>
<evidence type="ECO:0000256" key="2">
    <source>
        <dbReference type="ARBA" id="ARBA00002933"/>
    </source>
</evidence>
<name>A0A222P156_9GAMM</name>
<evidence type="ECO:0000256" key="6">
    <source>
        <dbReference type="ARBA" id="ARBA00022485"/>
    </source>
</evidence>
<evidence type="ECO:0000256" key="4">
    <source>
        <dbReference type="ARBA" id="ARBA00012045"/>
    </source>
</evidence>
<keyword evidence="10 14" id="KW-0408">Iron</keyword>
<dbReference type="GO" id="GO:0006298">
    <property type="term" value="P:mismatch repair"/>
    <property type="evidence" value="ECO:0007669"/>
    <property type="project" value="TreeGrafter"/>
</dbReference>
<evidence type="ECO:0000259" key="15">
    <source>
        <dbReference type="SMART" id="SM00478"/>
    </source>
</evidence>
<dbReference type="GO" id="GO:0006284">
    <property type="term" value="P:base-excision repair"/>
    <property type="evidence" value="ECO:0007669"/>
    <property type="project" value="UniProtKB-UniRule"/>
</dbReference>
<dbReference type="InterPro" id="IPR044298">
    <property type="entry name" value="MIG/MutY"/>
</dbReference>
<dbReference type="CDD" id="cd00056">
    <property type="entry name" value="ENDO3c"/>
    <property type="match status" value="1"/>
</dbReference>
<evidence type="ECO:0000256" key="9">
    <source>
        <dbReference type="ARBA" id="ARBA00022801"/>
    </source>
</evidence>
<proteinExistence type="inferred from homology"/>
<dbReference type="InterPro" id="IPR015797">
    <property type="entry name" value="NUDIX_hydrolase-like_dom_sf"/>
</dbReference>
<dbReference type="GO" id="GO:0046872">
    <property type="term" value="F:metal ion binding"/>
    <property type="evidence" value="ECO:0007669"/>
    <property type="project" value="UniProtKB-UniRule"/>
</dbReference>
<dbReference type="Proteomes" id="UP000201728">
    <property type="component" value="Chromosome"/>
</dbReference>
<dbReference type="GO" id="GO:0051539">
    <property type="term" value="F:4 iron, 4 sulfur cluster binding"/>
    <property type="evidence" value="ECO:0007669"/>
    <property type="project" value="UniProtKB-UniRule"/>
</dbReference>
<evidence type="ECO:0000256" key="7">
    <source>
        <dbReference type="ARBA" id="ARBA00022723"/>
    </source>
</evidence>
<evidence type="ECO:0000256" key="1">
    <source>
        <dbReference type="ARBA" id="ARBA00000843"/>
    </source>
</evidence>
<dbReference type="Gene3D" id="1.10.1670.10">
    <property type="entry name" value="Helix-hairpin-Helix base-excision DNA repair enzymes (C-terminal)"/>
    <property type="match status" value="1"/>
</dbReference>
<keyword evidence="6" id="KW-0004">4Fe-4S</keyword>
<dbReference type="EMBL" id="CP016397">
    <property type="protein sequence ID" value="ASQ45566.1"/>
    <property type="molecule type" value="Genomic_DNA"/>
</dbReference>
<evidence type="ECO:0000256" key="10">
    <source>
        <dbReference type="ARBA" id="ARBA00023004"/>
    </source>
</evidence>
<evidence type="ECO:0000256" key="14">
    <source>
        <dbReference type="RuleBase" id="RU365096"/>
    </source>
</evidence>
<dbReference type="AlphaFoldDB" id="A0A222P156"/>
<evidence type="ECO:0000256" key="11">
    <source>
        <dbReference type="ARBA" id="ARBA00023014"/>
    </source>
</evidence>
<dbReference type="InterPro" id="IPR029119">
    <property type="entry name" value="MutY_C"/>
</dbReference>
<dbReference type="GO" id="GO:0000701">
    <property type="term" value="F:purine-specific mismatch base pair DNA N-glycosylase activity"/>
    <property type="evidence" value="ECO:0007669"/>
    <property type="project" value="UniProtKB-EC"/>
</dbReference>
<dbReference type="InterPro" id="IPR003265">
    <property type="entry name" value="HhH-GPD_domain"/>
</dbReference>
<evidence type="ECO:0000313" key="16">
    <source>
        <dbReference type="EMBL" id="ASQ45566.1"/>
    </source>
</evidence>
<dbReference type="InterPro" id="IPR005760">
    <property type="entry name" value="A/G_AdeGlyc_MutY"/>
</dbReference>
<dbReference type="OrthoDB" id="9802365at2"/>
<protein>
    <recommendedName>
        <fullName evidence="5 14">Adenine DNA glycosylase</fullName>
        <ecNumber evidence="4 14">3.2.2.31</ecNumber>
    </recommendedName>
</protein>
<dbReference type="FunFam" id="1.10.340.30:FF:000002">
    <property type="entry name" value="Adenine DNA glycosylase"/>
    <property type="match status" value="1"/>
</dbReference>
<dbReference type="SMART" id="SM00478">
    <property type="entry name" value="ENDO3c"/>
    <property type="match status" value="1"/>
</dbReference>
<dbReference type="KEGG" id="lcd:clem_05045"/>
<dbReference type="InterPro" id="IPR004036">
    <property type="entry name" value="Endonuclease-III-like_CS2"/>
</dbReference>
<keyword evidence="12" id="KW-0234">DNA repair</keyword>
<dbReference type="PANTHER" id="PTHR42944:SF1">
    <property type="entry name" value="ADENINE DNA GLYCOSYLASE"/>
    <property type="match status" value="1"/>
</dbReference>
<accession>A0A222P156</accession>
<comment type="cofactor">
    <cofactor evidence="14">
        <name>[4Fe-4S] cluster</name>
        <dbReference type="ChEBI" id="CHEBI:49883"/>
    </cofactor>
    <text evidence="14">Binds 1 [4Fe-4S] cluster.</text>
</comment>
<keyword evidence="17" id="KW-1185">Reference proteome</keyword>
<dbReference type="GO" id="GO:0032357">
    <property type="term" value="F:oxidized purine DNA binding"/>
    <property type="evidence" value="ECO:0007669"/>
    <property type="project" value="TreeGrafter"/>
</dbReference>
<feature type="domain" description="HhH-GPD" evidence="15">
    <location>
        <begin position="42"/>
        <end position="193"/>
    </location>
</feature>
<dbReference type="Gene3D" id="1.10.340.30">
    <property type="entry name" value="Hypothetical protein, domain 2"/>
    <property type="match status" value="1"/>
</dbReference>
<dbReference type="InterPro" id="IPR011257">
    <property type="entry name" value="DNA_glycosylase"/>
</dbReference>
<comment type="catalytic activity">
    <reaction evidence="1 14">
        <text>Hydrolyzes free adenine bases from 7,8-dihydro-8-oxoguanine:adenine mismatched double-stranded DNA, leaving an apurinic site.</text>
        <dbReference type="EC" id="3.2.2.31"/>
    </reaction>
</comment>
<evidence type="ECO:0000256" key="3">
    <source>
        <dbReference type="ARBA" id="ARBA00008343"/>
    </source>
</evidence>
<evidence type="ECO:0000313" key="17">
    <source>
        <dbReference type="Proteomes" id="UP000201728"/>
    </source>
</evidence>
<sequence length="357" mass="41051">MIKQLHEQFSQPLLAWFDQFGRKDLPWQNPRTPYRVWVSEIMLQQTQVKTVIPYFNRFIENFPDLWQLANATEDEVLALWSGLGYYSRARNLHKTAKVICEQHQGVFPWRVEDLVVLPGIGESTAAAIASQAFNLPAAILDGNVKRVLCRYFMIGGWPEQTATKKALWRLANQCMPKQRCADYTQAIMDLGAICCTTRTPDCTHCPLHATCLARLQNQVSQYPHKKIKKILPYREEQFLLLHNEENEIFLEKRPPVGLWGGLWCIPSTEIDRCPEAYIKQTYQFNCLEIKELLRLKHSFSHFHLGIKALSVHTVATKNSVRETAGKWFNPSEVTRLGLAKPVAIIIKRFQETLGSAT</sequence>